<name>A0ABD0R200_CIRMR</name>
<evidence type="ECO:0000313" key="4">
    <source>
        <dbReference type="Proteomes" id="UP001529510"/>
    </source>
</evidence>
<evidence type="ECO:0000259" key="2">
    <source>
        <dbReference type="Pfam" id="PF14529"/>
    </source>
</evidence>
<reference evidence="3 4" key="1">
    <citation type="submission" date="2024-05" db="EMBL/GenBank/DDBJ databases">
        <title>Genome sequencing and assembly of Indian major carp, Cirrhinus mrigala (Hamilton, 1822).</title>
        <authorList>
            <person name="Mohindra V."/>
            <person name="Chowdhury L.M."/>
            <person name="Lal K."/>
            <person name="Jena J.K."/>
        </authorList>
    </citation>
    <scope>NUCLEOTIDE SEQUENCE [LARGE SCALE GENOMIC DNA]</scope>
    <source>
        <strain evidence="3">CM1030</strain>
        <tissue evidence="3">Blood</tissue>
    </source>
</reference>
<evidence type="ECO:0000313" key="3">
    <source>
        <dbReference type="EMBL" id="KAL0192482.1"/>
    </source>
</evidence>
<evidence type="ECO:0000256" key="1">
    <source>
        <dbReference type="SAM" id="MobiDB-lite"/>
    </source>
</evidence>
<dbReference type="InterPro" id="IPR036691">
    <property type="entry name" value="Endo/exonu/phosph_ase_sf"/>
</dbReference>
<dbReference type="Pfam" id="PF14529">
    <property type="entry name" value="Exo_endo_phos_2"/>
    <property type="match status" value="1"/>
</dbReference>
<feature type="non-terminal residue" evidence="3">
    <location>
        <position position="545"/>
    </location>
</feature>
<dbReference type="Gene3D" id="3.60.10.10">
    <property type="entry name" value="Endonuclease/exonuclease/phosphatase"/>
    <property type="match status" value="1"/>
</dbReference>
<organism evidence="3 4">
    <name type="scientific">Cirrhinus mrigala</name>
    <name type="common">Mrigala</name>
    <dbReference type="NCBI Taxonomy" id="683832"/>
    <lineage>
        <taxon>Eukaryota</taxon>
        <taxon>Metazoa</taxon>
        <taxon>Chordata</taxon>
        <taxon>Craniata</taxon>
        <taxon>Vertebrata</taxon>
        <taxon>Euteleostomi</taxon>
        <taxon>Actinopterygii</taxon>
        <taxon>Neopterygii</taxon>
        <taxon>Teleostei</taxon>
        <taxon>Ostariophysi</taxon>
        <taxon>Cypriniformes</taxon>
        <taxon>Cyprinidae</taxon>
        <taxon>Labeoninae</taxon>
        <taxon>Labeonini</taxon>
        <taxon>Cirrhinus</taxon>
    </lineage>
</organism>
<accession>A0ABD0R200</accession>
<dbReference type="SUPFAM" id="SSF56219">
    <property type="entry name" value="DNase I-like"/>
    <property type="match status" value="1"/>
</dbReference>
<feature type="region of interest" description="Disordered" evidence="1">
    <location>
        <begin position="492"/>
        <end position="514"/>
    </location>
</feature>
<gene>
    <name evidence="3" type="ORF">M9458_010778</name>
</gene>
<sequence>QAWGWGSYARFWWPGLTPRGPAGLSPKKRRGAALPWAHHLREGPYGTGALRGPRRPNPRTQNLAIGTWNVTSLGGKEPELVREIVGSPPRTSRALEPNSSKGDGLFTILESPAERGGGLVRHVLEFTPVDERVVSLRLRVGDRSLTVVCAYGPNGSVEYPAFLESLEGVLEISPTGDSVVLLGDFNVHVGDSSDTWRGVIGRNSPPDLNPSGVLLLDFCASHGLSITNTMFQHKGVHQYTWYQDTLGRRSMIDFVVVLSDLRPYVLDTRVKRGAELSTDHHLVVSWIRWRGRKLDKLGRPKRTVRVCWESLAEPPVREVFNSHLRQSFNQIPREDGDIESEWTMFSASIVNAAVRSCGCRASGASRGGNPRTRWWTSEVRDAVRLKKESYRAWLVRGTPEAAERYRWAKRTAARVVVEAKTRVWEEFGEAMEKDYRSASKRFWQTVRRLRRGKQCPTNTVYSGGGNLLTSTGDIVGRWKEYFEDLLNSVNTPSIEEDNNTSSIEEAEAGGSEADSTISWAEVAEVVEKLPGGKAPGVDEICPEYL</sequence>
<proteinExistence type="predicted"/>
<dbReference type="Proteomes" id="UP001529510">
    <property type="component" value="Unassembled WGS sequence"/>
</dbReference>
<dbReference type="InterPro" id="IPR005135">
    <property type="entry name" value="Endo/exonuclease/phosphatase"/>
</dbReference>
<feature type="domain" description="Endonuclease/exonuclease/phosphatase" evidence="2">
    <location>
        <begin position="146"/>
        <end position="283"/>
    </location>
</feature>
<feature type="region of interest" description="Disordered" evidence="1">
    <location>
        <begin position="36"/>
        <end position="61"/>
    </location>
</feature>
<dbReference type="EMBL" id="JAMKFB020000005">
    <property type="protein sequence ID" value="KAL0192482.1"/>
    <property type="molecule type" value="Genomic_DNA"/>
</dbReference>
<dbReference type="AlphaFoldDB" id="A0ABD0R200"/>
<keyword evidence="4" id="KW-1185">Reference proteome</keyword>
<protein>
    <recommendedName>
        <fullName evidence="2">Endonuclease/exonuclease/phosphatase domain-containing protein</fullName>
    </recommendedName>
</protein>
<comment type="caution">
    <text evidence="3">The sequence shown here is derived from an EMBL/GenBank/DDBJ whole genome shotgun (WGS) entry which is preliminary data.</text>
</comment>
<feature type="non-terminal residue" evidence="3">
    <location>
        <position position="1"/>
    </location>
</feature>